<evidence type="ECO:0000259" key="2">
    <source>
        <dbReference type="Pfam" id="PF20441"/>
    </source>
</evidence>
<dbReference type="GO" id="GO:0004519">
    <property type="term" value="F:endonuclease activity"/>
    <property type="evidence" value="ECO:0007669"/>
    <property type="project" value="UniProtKB-KW"/>
</dbReference>
<protein>
    <submittedName>
        <fullName evidence="3">Terminase TerL endonuclease subunit</fullName>
    </submittedName>
</protein>
<dbReference type="Proteomes" id="UP001596154">
    <property type="component" value="Unassembled WGS sequence"/>
</dbReference>
<proteinExistence type="predicted"/>
<keyword evidence="4" id="KW-1185">Reference proteome</keyword>
<dbReference type="PANTHER" id="PTHR41287:SF1">
    <property type="entry name" value="PROTEIN YMFN"/>
    <property type="match status" value="1"/>
</dbReference>
<dbReference type="InterPro" id="IPR027417">
    <property type="entry name" value="P-loop_NTPase"/>
</dbReference>
<feature type="domain" description="Terminase large subunit-like endonuclease" evidence="2">
    <location>
        <begin position="324"/>
        <end position="452"/>
    </location>
</feature>
<sequence length="468" mass="52096">MYGEGDYFGQPVRLLRFQKQFLYWLYEYNPQTGERRFREALLEVPKGNGKTPLSGWVQLFELLGPPLFGPKGSPLIPVAAASFEQADLLFGDMKHCLRESPTLRHHVDVYDTEILVRNGPGRAYRVAAVAGTNDGQRPSSLAADEIHEWTGPKERVHLVLVNGMAKRANSLVLNTTTPGSDLDSMAGRKHLYGYRVNAGEIDDPRFLFVHYGVQDGAYDLIDEEQLRAAVIAANPAAGTFLRVDDVVARYYQIPEFEFRRYHLAQWTRADECWLPPGAWEACAGAVELDPERPAHVAVDMAYKQDSVAVVVAQLGDDGKVRVRAKVWTPKKGVTTIDVAAVDNHLRHLHRTLNVQTIAYDPAYFQRSAEALADEGLPMAEFPQGAGHMVPACQDTYRAIADGVLVHGDDPILTDHVLAAATRETDRGWRLSKGKSKRHIDACIAMVMAVFLALPRIEPEEVEPWFGFG</sequence>
<accession>A0ABW0USZ4</accession>
<dbReference type="InterPro" id="IPR046461">
    <property type="entry name" value="TerL_ATPase"/>
</dbReference>
<name>A0ABW0USZ4_9ACTN</name>
<dbReference type="EMBL" id="JBHSNY010000006">
    <property type="protein sequence ID" value="MFC5635849.1"/>
    <property type="molecule type" value="Genomic_DNA"/>
</dbReference>
<dbReference type="Pfam" id="PF20441">
    <property type="entry name" value="TerL_nuclease"/>
    <property type="match status" value="1"/>
</dbReference>
<dbReference type="Gene3D" id="3.40.50.300">
    <property type="entry name" value="P-loop containing nucleotide triphosphate hydrolases"/>
    <property type="match status" value="1"/>
</dbReference>
<dbReference type="Gene3D" id="3.30.420.240">
    <property type="match status" value="1"/>
</dbReference>
<comment type="caution">
    <text evidence="3">The sequence shown here is derived from an EMBL/GenBank/DDBJ whole genome shotgun (WGS) entry which is preliminary data.</text>
</comment>
<dbReference type="InterPro" id="IPR046462">
    <property type="entry name" value="TerL_nuclease"/>
</dbReference>
<reference evidence="4" key="1">
    <citation type="journal article" date="2019" name="Int. J. Syst. Evol. Microbiol.">
        <title>The Global Catalogue of Microorganisms (GCM) 10K type strain sequencing project: providing services to taxonomists for standard genome sequencing and annotation.</title>
        <authorList>
            <consortium name="The Broad Institute Genomics Platform"/>
            <consortium name="The Broad Institute Genome Sequencing Center for Infectious Disease"/>
            <person name="Wu L."/>
            <person name="Ma J."/>
        </authorList>
    </citation>
    <scope>NUCLEOTIDE SEQUENCE [LARGE SCALE GENOMIC DNA]</scope>
    <source>
        <strain evidence="4">CGMCC 4.7248</strain>
    </source>
</reference>
<keyword evidence="3" id="KW-0255">Endonuclease</keyword>
<evidence type="ECO:0000313" key="4">
    <source>
        <dbReference type="Proteomes" id="UP001596154"/>
    </source>
</evidence>
<dbReference type="RefSeq" id="WP_381022768.1">
    <property type="nucleotide sequence ID" value="NZ_JBHSNY010000006.1"/>
</dbReference>
<evidence type="ECO:0000313" key="3">
    <source>
        <dbReference type="EMBL" id="MFC5635849.1"/>
    </source>
</evidence>
<dbReference type="Pfam" id="PF03354">
    <property type="entry name" value="TerL_ATPase"/>
    <property type="match status" value="1"/>
</dbReference>
<feature type="domain" description="Terminase large subunit-like ATPase" evidence="1">
    <location>
        <begin position="17"/>
        <end position="189"/>
    </location>
</feature>
<keyword evidence="3" id="KW-0540">Nuclease</keyword>
<dbReference type="InterPro" id="IPR005021">
    <property type="entry name" value="Terminase_largesu-like"/>
</dbReference>
<gene>
    <name evidence="3" type="ORF">ACFPZJ_19035</name>
</gene>
<evidence type="ECO:0000259" key="1">
    <source>
        <dbReference type="Pfam" id="PF03354"/>
    </source>
</evidence>
<keyword evidence="3" id="KW-0378">Hydrolase</keyword>
<dbReference type="PANTHER" id="PTHR41287">
    <property type="match status" value="1"/>
</dbReference>
<organism evidence="3 4">
    <name type="scientific">Streptomyces bullii</name>
    <dbReference type="NCBI Taxonomy" id="349910"/>
    <lineage>
        <taxon>Bacteria</taxon>
        <taxon>Bacillati</taxon>
        <taxon>Actinomycetota</taxon>
        <taxon>Actinomycetes</taxon>
        <taxon>Kitasatosporales</taxon>
        <taxon>Streptomycetaceae</taxon>
        <taxon>Streptomyces</taxon>
    </lineage>
</organism>